<feature type="compositionally biased region" description="Pro residues" evidence="3">
    <location>
        <begin position="525"/>
        <end position="555"/>
    </location>
</feature>
<dbReference type="PROSITE" id="PS51231">
    <property type="entry name" value="DAD"/>
    <property type="match status" value="1"/>
</dbReference>
<dbReference type="Pfam" id="PF06367">
    <property type="entry name" value="Drf_FH3"/>
    <property type="match status" value="1"/>
</dbReference>
<dbReference type="Gene3D" id="1.25.10.10">
    <property type="entry name" value="Leucine-rich Repeat Variant"/>
    <property type="match status" value="1"/>
</dbReference>
<proteinExistence type="inferred from homology"/>
<dbReference type="InterPro" id="IPR015425">
    <property type="entry name" value="FH2_Formin"/>
</dbReference>
<evidence type="ECO:0000259" key="5">
    <source>
        <dbReference type="PROSITE" id="PS51232"/>
    </source>
</evidence>
<dbReference type="InterPro" id="IPR010472">
    <property type="entry name" value="FH3_dom"/>
</dbReference>
<evidence type="ECO:0008006" key="9">
    <source>
        <dbReference type="Google" id="ProtNLM"/>
    </source>
</evidence>
<dbReference type="GO" id="GO:0005829">
    <property type="term" value="C:cytosol"/>
    <property type="evidence" value="ECO:0007669"/>
    <property type="project" value="TreeGrafter"/>
</dbReference>
<feature type="coiled-coil region" evidence="2">
    <location>
        <begin position="439"/>
        <end position="491"/>
    </location>
</feature>
<dbReference type="Pfam" id="PF02181">
    <property type="entry name" value="FH2"/>
    <property type="match status" value="1"/>
</dbReference>
<dbReference type="InterPro" id="IPR010473">
    <property type="entry name" value="GTPase-bd"/>
</dbReference>
<dbReference type="InterPro" id="IPR043592">
    <property type="entry name" value="FMNL_animal"/>
</dbReference>
<dbReference type="Proteomes" id="UP001208570">
    <property type="component" value="Unassembled WGS sequence"/>
</dbReference>
<evidence type="ECO:0000313" key="8">
    <source>
        <dbReference type="Proteomes" id="UP001208570"/>
    </source>
</evidence>
<keyword evidence="2" id="KW-0175">Coiled coil</keyword>
<dbReference type="AlphaFoldDB" id="A0AAD9MUM3"/>
<dbReference type="GO" id="GO:0031267">
    <property type="term" value="F:small GTPase binding"/>
    <property type="evidence" value="ECO:0007669"/>
    <property type="project" value="InterPro"/>
</dbReference>
<dbReference type="SUPFAM" id="SSF48371">
    <property type="entry name" value="ARM repeat"/>
    <property type="match status" value="1"/>
</dbReference>
<accession>A0AAD9MUM3</accession>
<dbReference type="GO" id="GO:0030866">
    <property type="term" value="P:cortical actin cytoskeleton organization"/>
    <property type="evidence" value="ECO:0007669"/>
    <property type="project" value="TreeGrafter"/>
</dbReference>
<feature type="domain" description="GBD/FH3" evidence="5">
    <location>
        <begin position="40"/>
        <end position="492"/>
    </location>
</feature>
<evidence type="ECO:0000256" key="1">
    <source>
        <dbReference type="ARBA" id="ARBA00023449"/>
    </source>
</evidence>
<evidence type="ECO:0000313" key="7">
    <source>
        <dbReference type="EMBL" id="KAK2146407.1"/>
    </source>
</evidence>
<feature type="region of interest" description="Disordered" evidence="3">
    <location>
        <begin position="1"/>
        <end position="47"/>
    </location>
</feature>
<evidence type="ECO:0000256" key="2">
    <source>
        <dbReference type="SAM" id="Coils"/>
    </source>
</evidence>
<feature type="region of interest" description="Disordered" evidence="3">
    <location>
        <begin position="214"/>
        <end position="233"/>
    </location>
</feature>
<dbReference type="InterPro" id="IPR042201">
    <property type="entry name" value="FH2_Formin_sf"/>
</dbReference>
<evidence type="ECO:0000256" key="3">
    <source>
        <dbReference type="SAM" id="MobiDB-lite"/>
    </source>
</evidence>
<feature type="region of interest" description="Disordered" evidence="3">
    <location>
        <begin position="111"/>
        <end position="147"/>
    </location>
</feature>
<feature type="compositionally biased region" description="Polar residues" evidence="3">
    <location>
        <begin position="122"/>
        <end position="132"/>
    </location>
</feature>
<reference evidence="7" key="1">
    <citation type="journal article" date="2023" name="Mol. Biol. Evol.">
        <title>Third-Generation Sequencing Reveals the Adaptive Role of the Epigenome in Three Deep-Sea Polychaetes.</title>
        <authorList>
            <person name="Perez M."/>
            <person name="Aroh O."/>
            <person name="Sun Y."/>
            <person name="Lan Y."/>
            <person name="Juniper S.K."/>
            <person name="Young C.R."/>
            <person name="Angers B."/>
            <person name="Qian P.Y."/>
        </authorList>
    </citation>
    <scope>NUCLEOTIDE SEQUENCE</scope>
    <source>
        <strain evidence="7">P08H-3</strain>
    </source>
</reference>
<dbReference type="InterPro" id="IPR014768">
    <property type="entry name" value="GBD/FH3_dom"/>
</dbReference>
<dbReference type="PANTHER" id="PTHR45857:SF4">
    <property type="entry name" value="FORMIN-LIKE PROTEIN"/>
    <property type="match status" value="1"/>
</dbReference>
<dbReference type="PROSITE" id="PS51444">
    <property type="entry name" value="FH2"/>
    <property type="match status" value="1"/>
</dbReference>
<dbReference type="Gene3D" id="1.20.58.2220">
    <property type="entry name" value="Formin, FH2 domain"/>
    <property type="match status" value="1"/>
</dbReference>
<dbReference type="EMBL" id="JAODUP010000611">
    <property type="protein sequence ID" value="KAK2146407.1"/>
    <property type="molecule type" value="Genomic_DNA"/>
</dbReference>
<comment type="similarity">
    <text evidence="1">Belongs to the formin homology family.</text>
</comment>
<dbReference type="GO" id="GO:0051015">
    <property type="term" value="F:actin filament binding"/>
    <property type="evidence" value="ECO:0007669"/>
    <property type="project" value="TreeGrafter"/>
</dbReference>
<feature type="domain" description="FH2" evidence="6">
    <location>
        <begin position="564"/>
        <end position="958"/>
    </location>
</feature>
<name>A0AAD9MUM3_9ANNE</name>
<dbReference type="PROSITE" id="PS51232">
    <property type="entry name" value="GBD_FH3"/>
    <property type="match status" value="1"/>
</dbReference>
<feature type="compositionally biased region" description="Polar residues" evidence="3">
    <location>
        <begin position="214"/>
        <end position="227"/>
    </location>
</feature>
<sequence>MGNESSSEAGSPCSGPPSNQKYSGVELRNNTLSKARQSTIPKPGREELDKRYTNVLMSMDLPPDKMKLLKNYDDDKKWELICDQELVSAKNPPSYYLDILRVYLDPKRNKHKLKSAEDDPESSTTGCGNMKSSRALRRKKQMLGDATSTQTLRDLEISLRTNQVQWVREFLSEENKGLDVLVNYLSDSQAAMRQVSVSELMSTSLESDVTLNGSTMSRRTSHTNMGTVSRAKSHRLKPSASKLNFGDATDDVNVCIMCLRAIMNHQYGFNLVFAHKEAINCIALSLNHNSMRTKTLVLELLAAVCLVRGGHQITLTAFDNFKEVCSEHYRFETLMHYFRSPEEFHIDFMVACMQFINIVVHSVENVNFRVHLQHEFTLLGLDDYLEELRQTESDVLSVQVHAYIDNLIDVASLLEDSDTKTAALERVAELEENLSWGLCAQQEEHMRYLETNLKEKESETLKRQSMLEDKLKELEDLRKNLQDNNNDTAQCLLYTILILKILVCFTDTTVLPPISPKTPQSAEPVAPPPPPPPLPPCGAPPPPPMAPPPGPPPLPGSAGSALPIKKALHPKYRLPVLNWVAMKPQQVKGTVFSELDDEKLYEVIDFDQFETLFKLGDAFLNTDESTPKSLRKASRQETISLLDTNRLRNVAITRRKMECSEESMVKAINSLDLKTLSLERVEILMRVIPNDQEVKAFKEYEKEKKPITALSEEDRFMITLWKIERLSQKLNIMSFIGNFFDIRNTLVPQLQAVIAASRSIRNSEKVRKMLEIILAFGNYMNSAKRGAVYGFKLQSLDMLLDTKTSDKKLTLLHYIVQTVQLKFPEIQNFENELNFLEKASTVSLENILSYIQELDKGMELTRKEYYLRKDHERPQILQEFLSKAEDMTRELKADVKSAEEAYKSVVEYFGENPKTLAPNTFFSLFVRFVRSYRQAIVDLENMRKAEMIQMATRASIREKKAANREKQTQQDILLELKKKQRAIREKRVMNPDDLYHGALEDILLDMKSAPYRRADAVRKSQRRRIERQISGNEIESEHL</sequence>
<dbReference type="InterPro" id="IPR016024">
    <property type="entry name" value="ARM-type_fold"/>
</dbReference>
<protein>
    <recommendedName>
        <fullName evidence="9">Formin-like protein</fullName>
    </recommendedName>
</protein>
<dbReference type="SMART" id="SM00498">
    <property type="entry name" value="FH2"/>
    <property type="match status" value="1"/>
</dbReference>
<dbReference type="PANTHER" id="PTHR45857">
    <property type="entry name" value="FORMIN-LIKE PROTEIN"/>
    <property type="match status" value="1"/>
</dbReference>
<feature type="domain" description="DAD" evidence="4">
    <location>
        <begin position="992"/>
        <end position="1025"/>
    </location>
</feature>
<comment type="caution">
    <text evidence="7">The sequence shown here is derived from an EMBL/GenBank/DDBJ whole genome shotgun (WGS) entry which is preliminary data.</text>
</comment>
<dbReference type="InterPro" id="IPR014767">
    <property type="entry name" value="DAD_dom"/>
</dbReference>
<organism evidence="7 8">
    <name type="scientific">Paralvinella palmiformis</name>
    <dbReference type="NCBI Taxonomy" id="53620"/>
    <lineage>
        <taxon>Eukaryota</taxon>
        <taxon>Metazoa</taxon>
        <taxon>Spiralia</taxon>
        <taxon>Lophotrochozoa</taxon>
        <taxon>Annelida</taxon>
        <taxon>Polychaeta</taxon>
        <taxon>Sedentaria</taxon>
        <taxon>Canalipalpata</taxon>
        <taxon>Terebellida</taxon>
        <taxon>Terebelliformia</taxon>
        <taxon>Alvinellidae</taxon>
        <taxon>Paralvinella</taxon>
    </lineage>
</organism>
<dbReference type="SMART" id="SM01140">
    <property type="entry name" value="Drf_GBD"/>
    <property type="match status" value="1"/>
</dbReference>
<dbReference type="GO" id="GO:0016477">
    <property type="term" value="P:cell migration"/>
    <property type="evidence" value="ECO:0007669"/>
    <property type="project" value="TreeGrafter"/>
</dbReference>
<dbReference type="Pfam" id="PF06371">
    <property type="entry name" value="Drf_GBD"/>
    <property type="match status" value="2"/>
</dbReference>
<dbReference type="GO" id="GO:0008360">
    <property type="term" value="P:regulation of cell shape"/>
    <property type="evidence" value="ECO:0007669"/>
    <property type="project" value="TreeGrafter"/>
</dbReference>
<evidence type="ECO:0000259" key="4">
    <source>
        <dbReference type="PROSITE" id="PS51231"/>
    </source>
</evidence>
<dbReference type="InterPro" id="IPR011989">
    <property type="entry name" value="ARM-like"/>
</dbReference>
<dbReference type="SMART" id="SM01139">
    <property type="entry name" value="Drf_FH3"/>
    <property type="match status" value="1"/>
</dbReference>
<evidence type="ECO:0000259" key="6">
    <source>
        <dbReference type="PROSITE" id="PS51444"/>
    </source>
</evidence>
<dbReference type="SUPFAM" id="SSF101447">
    <property type="entry name" value="Formin homology 2 domain (FH2 domain)"/>
    <property type="match status" value="1"/>
</dbReference>
<keyword evidence="8" id="KW-1185">Reference proteome</keyword>
<feature type="compositionally biased region" description="Polar residues" evidence="3">
    <location>
        <begin position="16"/>
        <end position="40"/>
    </location>
</feature>
<feature type="region of interest" description="Disordered" evidence="3">
    <location>
        <begin position="515"/>
        <end position="560"/>
    </location>
</feature>
<gene>
    <name evidence="7" type="ORF">LSH36_611g04009</name>
</gene>